<dbReference type="EMBL" id="WBMO01000004">
    <property type="protein sequence ID" value="MDV2477379.1"/>
    <property type="molecule type" value="Genomic_DNA"/>
</dbReference>
<gene>
    <name evidence="5" type="ORF">F8M49_20765</name>
    <name evidence="6" type="ORF">F8M49_22000</name>
</gene>
<evidence type="ECO:0000313" key="7">
    <source>
        <dbReference type="Proteomes" id="UP001275440"/>
    </source>
</evidence>
<evidence type="ECO:0000256" key="3">
    <source>
        <dbReference type="SAM" id="Phobius"/>
    </source>
</evidence>
<dbReference type="InterPro" id="IPR016024">
    <property type="entry name" value="ARM-type_fold"/>
</dbReference>
<evidence type="ECO:0000256" key="2">
    <source>
        <dbReference type="SAM" id="MobiDB-lite"/>
    </source>
</evidence>
<keyword evidence="3" id="KW-0812">Transmembrane</keyword>
<accession>A0ABU3WT36</accession>
<dbReference type="EMBL" id="WBMO01000001">
    <property type="protein sequence ID" value="MDV2477155.1"/>
    <property type="molecule type" value="Genomic_DNA"/>
</dbReference>
<feature type="region of interest" description="Disordered" evidence="2">
    <location>
        <begin position="1229"/>
        <end position="1277"/>
    </location>
</feature>
<dbReference type="Proteomes" id="UP001275440">
    <property type="component" value="Unassembled WGS sequence"/>
</dbReference>
<evidence type="ECO:0000256" key="1">
    <source>
        <dbReference type="SAM" id="Coils"/>
    </source>
</evidence>
<dbReference type="SUPFAM" id="SSF48371">
    <property type="entry name" value="ARM repeat"/>
    <property type="match status" value="1"/>
</dbReference>
<feature type="region of interest" description="Disordered" evidence="2">
    <location>
        <begin position="1119"/>
        <end position="1182"/>
    </location>
</feature>
<proteinExistence type="predicted"/>
<feature type="domain" description="Transglycosylase SLT" evidence="4">
    <location>
        <begin position="1320"/>
        <end position="1403"/>
    </location>
</feature>
<reference evidence="5 7" key="1">
    <citation type="submission" date="2019-10" db="EMBL/GenBank/DDBJ databases">
        <title>Draft Genome Assembly of Rhodococcus zopfii DSM44189.</title>
        <authorList>
            <person name="Sutton J.M."/>
            <person name="Akob D.M."/>
            <person name="Bushman T.J."/>
        </authorList>
    </citation>
    <scope>NUCLEOTIDE SEQUENCE [LARGE SCALE GENOMIC DNA]</scope>
    <source>
        <strain evidence="5 7">DSM 44189</strain>
    </source>
</reference>
<evidence type="ECO:0000259" key="4">
    <source>
        <dbReference type="Pfam" id="PF01464"/>
    </source>
</evidence>
<feature type="region of interest" description="Disordered" evidence="2">
    <location>
        <begin position="288"/>
        <end position="317"/>
    </location>
</feature>
<feature type="transmembrane region" description="Helical" evidence="3">
    <location>
        <begin position="204"/>
        <end position="224"/>
    </location>
</feature>
<evidence type="ECO:0000313" key="6">
    <source>
        <dbReference type="EMBL" id="MDV2477379.1"/>
    </source>
</evidence>
<dbReference type="Pfam" id="PF01464">
    <property type="entry name" value="SLT"/>
    <property type="match status" value="1"/>
</dbReference>
<keyword evidence="1" id="KW-0175">Coiled coil</keyword>
<protein>
    <submittedName>
        <fullName evidence="5">Transglycosylase SLT domain-containing protein</fullName>
    </submittedName>
</protein>
<dbReference type="CDD" id="cd13402">
    <property type="entry name" value="LT_TF-like"/>
    <property type="match status" value="1"/>
</dbReference>
<dbReference type="InterPro" id="IPR008258">
    <property type="entry name" value="Transglycosylase_SLT_dom_1"/>
</dbReference>
<keyword evidence="3" id="KW-1133">Transmembrane helix</keyword>
<dbReference type="InterPro" id="IPR023346">
    <property type="entry name" value="Lysozyme-like_dom_sf"/>
</dbReference>
<feature type="coiled-coil region" evidence="1">
    <location>
        <begin position="411"/>
        <end position="450"/>
    </location>
</feature>
<dbReference type="SUPFAM" id="SSF53955">
    <property type="entry name" value="Lysozyme-like"/>
    <property type="match status" value="1"/>
</dbReference>
<sequence>MATYTAGSAAVDVWPSFTDFQKKVQAFLATVDEELAVDLVPQLSANFAAELSKELDRVNADFAVDIVPGAITGFAQQLNVELQKVNADFAVEIVPEFSADFGARVRAMGIARTDAGIPVAIVPDFGSDFQARIRAIAIARGLSIPVELDPIIDAGLQARINALARAHNLHVNVALNVNQSALGSLRAGADNAHRSLTGMGAVKFTGLFAGITALIGALGGLVGIAGGAAAGLSAIGAAGVIGSTGLIDAFSTMKTASDQSTNSMIANAKAVESAEEALADARENATRTAVRGQEQLESAQRRTSQAERTSIQSRRDLSAAYKDAKRDIDDLNDSLRSQVLSEKEAELAVADAYDAMVKSRSDGSSGREQQRAFLDYQRALITLDEQRKRTADLKTETQEANTAGVEGSRQVLDAKEQVAEADQRLLEARTEEARTQRDVAEANADALEQIERAQDGVTEAVESGNAAANDFADALAKLAPNAQQFVLAMQALGPQWSDLRMAVQDNLFGGLGDSITTLADNQLPYLKDMLVSTAGSMNGAFKDTLGMLDETLTGLVESGAFEQFKTAVGQSMSGLAPLVSGLVTGFTELGIQVLPTLGPLFASLGDAFASMAPALGTLGASLATSLTTLMPFLADFISALAEGLAPVMPVLADLLISLGLALTPLIPPLSEILQVVGKALIDSFMALVPAMGPLGEAFASLVTAIAPILPLVAQVISELVQALAPALTTIFEAAAPVISQLVEQMAPIFEQMAPVISEVAGILAQALAGALTDLAPILPIIVDSFSRIVMAVAPFLPQLAEITAQLLPPLIELFGELITTWLPPLTTAFEWIAKEVLPWVIVAVQDLADTWSDRFTAMSNYLRDARQFIGDAVDGIAGFFTGLRDTVSEVWDKVVSTIAKAIGAIGDMMKRVEWVPGAGSIRNLGNNLVTWARANGYADGGYITGPGGPRDDLVPAWLSNGEYVVNAAATEQNLPLLEAINSGNVPRFADGGRVALDRGIAQAQQYHGQAYDYGGYTGGVDCSLLASKITAALLGLDTGTRLFNTESDFEAMGWRPGLDLDGWSVGIFRGGGGPNSHMAGTLGGVPVESSGAGVFYGPPAAGADDPQFDLHYYLPREMWNPPDPGPGSAAAPAEYDPNIPEGPTGTPGSYLSGGSAGTATLPDYESAFTPPGSGEGGGDLPSTISGLFGDAAKAFVEGQLTDAFDVIGLPDKVPPIVQLGVGLVQGKYRTPEEGAGNGVPPKGESYLPETPQQDPLAGGQWTTRDQSPPAPSIAAAAPNPAESGHVYNPAGGVEQWRGTVEGVLNALSMPPSWADPTLAQMDTESSGNPQAINNWDSNAAAGTPSKGLMQVIDPTFDMLYPLFSSAGFPDDIWDPRSNIAGGLSWMRQRYGGPDGVWGQGHGYADGGFITGPGGPRDDVVPIWASNGEFMVNAEATARNRPLLEAINSGAARMAAGGMGASPVPAMAGASAAVSGPPAEYHTHYHVEDMSEAVRRENQRRHQEMQTYLRR</sequence>
<keyword evidence="3" id="KW-0472">Membrane</keyword>
<name>A0ABU3WT36_9NOCA</name>
<organism evidence="5 7">
    <name type="scientific">Rhodococcus zopfii</name>
    <dbReference type="NCBI Taxonomy" id="43772"/>
    <lineage>
        <taxon>Bacteria</taxon>
        <taxon>Bacillati</taxon>
        <taxon>Actinomycetota</taxon>
        <taxon>Actinomycetes</taxon>
        <taxon>Mycobacteriales</taxon>
        <taxon>Nocardiaceae</taxon>
        <taxon>Rhodococcus</taxon>
    </lineage>
</organism>
<keyword evidence="7" id="KW-1185">Reference proteome</keyword>
<comment type="caution">
    <text evidence="5">The sequence shown here is derived from an EMBL/GenBank/DDBJ whole genome shotgun (WGS) entry which is preliminary data.</text>
</comment>
<evidence type="ECO:0000313" key="5">
    <source>
        <dbReference type="EMBL" id="MDV2477155.1"/>
    </source>
</evidence>
<feature type="compositionally biased region" description="Polar residues" evidence="2">
    <location>
        <begin position="295"/>
        <end position="312"/>
    </location>
</feature>
<dbReference type="Gene3D" id="1.10.530.10">
    <property type="match status" value="1"/>
</dbReference>